<feature type="domain" description="C-methyltransferase" evidence="2">
    <location>
        <begin position="263"/>
        <end position="420"/>
    </location>
</feature>
<comment type="caution">
    <text evidence="3">The sequence shown here is derived from an EMBL/GenBank/DDBJ whole genome shotgun (WGS) entry which is preliminary data.</text>
</comment>
<dbReference type="InterPro" id="IPR013691">
    <property type="entry name" value="MeTrfase_14"/>
</dbReference>
<dbReference type="InterPro" id="IPR038576">
    <property type="entry name" value="Methyltransf_Zn-bd_dom_put_sf"/>
</dbReference>
<evidence type="ECO:0000313" key="4">
    <source>
        <dbReference type="Proteomes" id="UP001143480"/>
    </source>
</evidence>
<dbReference type="PANTHER" id="PTHR43861:SF5">
    <property type="entry name" value="BLL5978 PROTEIN"/>
    <property type="match status" value="1"/>
</dbReference>
<dbReference type="AlphaFoldDB" id="A0A9W6KU14"/>
<dbReference type="GO" id="GO:0008168">
    <property type="term" value="F:methyltransferase activity"/>
    <property type="evidence" value="ECO:0007669"/>
    <property type="project" value="UniProtKB-KW"/>
</dbReference>
<feature type="domain" description="Methyltransferase putative zinc binding" evidence="1">
    <location>
        <begin position="22"/>
        <end position="83"/>
    </location>
</feature>
<dbReference type="InterPro" id="IPR029063">
    <property type="entry name" value="SAM-dependent_MTases_sf"/>
</dbReference>
<keyword evidence="3" id="KW-0808">Transferase</keyword>
<dbReference type="EMBL" id="BSFP01000088">
    <property type="protein sequence ID" value="GLL07207.1"/>
    <property type="molecule type" value="Genomic_DNA"/>
</dbReference>
<dbReference type="Gene3D" id="3.40.50.720">
    <property type="entry name" value="NAD(P)-binding Rossmann-like Domain"/>
    <property type="match status" value="1"/>
</dbReference>
<accession>A0A9W6KU14</accession>
<reference evidence="3" key="2">
    <citation type="submission" date="2023-01" db="EMBL/GenBank/DDBJ databases">
        <authorList>
            <person name="Sun Q."/>
            <person name="Evtushenko L."/>
        </authorList>
    </citation>
    <scope>NUCLEOTIDE SEQUENCE</scope>
    <source>
        <strain evidence="3">VKM Ac-1321</strain>
    </source>
</reference>
<reference evidence="3" key="1">
    <citation type="journal article" date="2014" name="Int. J. Syst. Evol. Microbiol.">
        <title>Complete genome sequence of Corynebacterium casei LMG S-19264T (=DSM 44701T), isolated from a smear-ripened cheese.</title>
        <authorList>
            <consortium name="US DOE Joint Genome Institute (JGI-PGF)"/>
            <person name="Walter F."/>
            <person name="Albersmeier A."/>
            <person name="Kalinowski J."/>
            <person name="Ruckert C."/>
        </authorList>
    </citation>
    <scope>NUCLEOTIDE SEQUENCE</scope>
    <source>
        <strain evidence="3">VKM Ac-1321</strain>
    </source>
</reference>
<dbReference type="GO" id="GO:0032259">
    <property type="term" value="P:methylation"/>
    <property type="evidence" value="ECO:0007669"/>
    <property type="project" value="UniProtKB-KW"/>
</dbReference>
<dbReference type="Pfam" id="PF08421">
    <property type="entry name" value="Methyltransf_13"/>
    <property type="match status" value="1"/>
</dbReference>
<organism evidence="3 4">
    <name type="scientific">Dactylosporangium matsuzakiense</name>
    <dbReference type="NCBI Taxonomy" id="53360"/>
    <lineage>
        <taxon>Bacteria</taxon>
        <taxon>Bacillati</taxon>
        <taxon>Actinomycetota</taxon>
        <taxon>Actinomycetes</taxon>
        <taxon>Micromonosporales</taxon>
        <taxon>Micromonosporaceae</taxon>
        <taxon>Dactylosporangium</taxon>
    </lineage>
</organism>
<protein>
    <submittedName>
        <fullName evidence="3">Methyltransferase</fullName>
    </submittedName>
</protein>
<evidence type="ECO:0000259" key="2">
    <source>
        <dbReference type="Pfam" id="PF08484"/>
    </source>
</evidence>
<dbReference type="Gene3D" id="6.20.50.110">
    <property type="entry name" value="Methyltransferase, zinc-binding domain"/>
    <property type="match status" value="1"/>
</dbReference>
<proteinExistence type="predicted"/>
<dbReference type="InterPro" id="IPR013630">
    <property type="entry name" value="Methyltransf_Zn-bd_dom_put"/>
</dbReference>
<evidence type="ECO:0000259" key="1">
    <source>
        <dbReference type="Pfam" id="PF08421"/>
    </source>
</evidence>
<evidence type="ECO:0000313" key="3">
    <source>
        <dbReference type="EMBL" id="GLL07207.1"/>
    </source>
</evidence>
<dbReference type="SUPFAM" id="SSF53335">
    <property type="entry name" value="S-adenosyl-L-methionine-dependent methyltransferases"/>
    <property type="match status" value="1"/>
</dbReference>
<name>A0A9W6KU14_9ACTN</name>
<dbReference type="Gene3D" id="6.10.250.3100">
    <property type="match status" value="1"/>
</dbReference>
<sequence>MLSGVQPSATDFEGERMSAVSCRLCGAELTETFVDLGMSPLCESYVPADKVDAAETFYPLHVRICTECLLVQLPAYVAGEAIFSDYLYFSSYSTSWVEHARRYAVAMTEKLGLTADSLVAEVASNDGYLLQHFVAAGIPVIGVEPAGNVAAVAREKGVRTEVCFLGPDTGAAVADQYGRADLVAANNVYAHIPDIIGFSQGLANLVKPDGLVTLEFPHLLRLIERRQFDTIYHEHYQYLSLLTASRALAKGGLTVVDVEELATHGGSLRVHAKHTEQAGEPSLAVKALLEAEAAAGLHTFEGHKGFADEVFTIKKDLLTFLMQARAEGKRVVGYGAPGKGNTLLNHCGIREDLVEYTVDRSPHKQGMFLPGTHIPIHAPERIEADRPDYVLVLPWNLRTEISAQLSYVKDWGGKLVYPIPALEVEG</sequence>
<dbReference type="Pfam" id="PF13489">
    <property type="entry name" value="Methyltransf_23"/>
    <property type="match status" value="1"/>
</dbReference>
<dbReference type="Proteomes" id="UP001143480">
    <property type="component" value="Unassembled WGS sequence"/>
</dbReference>
<dbReference type="Pfam" id="PF08484">
    <property type="entry name" value="Methyltransf_14"/>
    <property type="match status" value="1"/>
</dbReference>
<keyword evidence="4" id="KW-1185">Reference proteome</keyword>
<dbReference type="PANTHER" id="PTHR43861">
    <property type="entry name" value="TRANS-ACONITATE 2-METHYLTRANSFERASE-RELATED"/>
    <property type="match status" value="1"/>
</dbReference>
<keyword evidence="3" id="KW-0489">Methyltransferase</keyword>
<dbReference type="Gene3D" id="3.40.50.150">
    <property type="entry name" value="Vaccinia Virus protein VP39"/>
    <property type="match status" value="1"/>
</dbReference>
<gene>
    <name evidence="3" type="ORF">GCM10017581_089590</name>
</gene>